<keyword evidence="1" id="KW-0812">Transmembrane</keyword>
<name>A0A1V9ZXF8_9STRA</name>
<keyword evidence="3" id="KW-1185">Reference proteome</keyword>
<dbReference type="Proteomes" id="UP000243217">
    <property type="component" value="Unassembled WGS sequence"/>
</dbReference>
<protein>
    <submittedName>
        <fullName evidence="2">Uncharacterized protein</fullName>
    </submittedName>
</protein>
<evidence type="ECO:0000256" key="1">
    <source>
        <dbReference type="SAM" id="Phobius"/>
    </source>
</evidence>
<sequence length="209" mass="23562">MGISDSYYIIEPHCIFGIFLDCWFSAETISIAIPRASQTDDSIIMLSAFLYLSRTVWYAYAAMCLTAMLLKRFHREHSFIEIDPTIVAIFTTFFGPAIAYASCNLGFMLELYFSFHSVVQSKNLRQQNDGAMPYFAYSVIISSGVIIYGFVGGLCGKHSVNFSDLMSSVCYSGVKTKAVFLAMKFVPPYHMTNIPEFGCSIYRLNTVFR</sequence>
<dbReference type="EMBL" id="JNBS01001123">
    <property type="protein sequence ID" value="OQS02480.1"/>
    <property type="molecule type" value="Genomic_DNA"/>
</dbReference>
<evidence type="ECO:0000313" key="2">
    <source>
        <dbReference type="EMBL" id="OQS02480.1"/>
    </source>
</evidence>
<dbReference type="AlphaFoldDB" id="A0A1V9ZXF8"/>
<feature type="transmembrane region" description="Helical" evidence="1">
    <location>
        <begin position="85"/>
        <end position="114"/>
    </location>
</feature>
<evidence type="ECO:0000313" key="3">
    <source>
        <dbReference type="Proteomes" id="UP000243217"/>
    </source>
</evidence>
<gene>
    <name evidence="2" type="ORF">THRCLA_21411</name>
</gene>
<keyword evidence="1" id="KW-1133">Transmembrane helix</keyword>
<organism evidence="2 3">
    <name type="scientific">Thraustotheca clavata</name>
    <dbReference type="NCBI Taxonomy" id="74557"/>
    <lineage>
        <taxon>Eukaryota</taxon>
        <taxon>Sar</taxon>
        <taxon>Stramenopiles</taxon>
        <taxon>Oomycota</taxon>
        <taxon>Saprolegniomycetes</taxon>
        <taxon>Saprolegniales</taxon>
        <taxon>Achlyaceae</taxon>
        <taxon>Thraustotheca</taxon>
    </lineage>
</organism>
<proteinExistence type="predicted"/>
<feature type="transmembrane region" description="Helical" evidence="1">
    <location>
        <begin position="134"/>
        <end position="156"/>
    </location>
</feature>
<accession>A0A1V9ZXF8</accession>
<comment type="caution">
    <text evidence="2">The sequence shown here is derived from an EMBL/GenBank/DDBJ whole genome shotgun (WGS) entry which is preliminary data.</text>
</comment>
<keyword evidence="1" id="KW-0472">Membrane</keyword>
<dbReference type="OrthoDB" id="10494966at2759"/>
<reference evidence="2 3" key="1">
    <citation type="journal article" date="2014" name="Genome Biol. Evol.">
        <title>The secreted proteins of Achlya hypogyna and Thraustotheca clavata identify the ancestral oomycete secretome and reveal gene acquisitions by horizontal gene transfer.</title>
        <authorList>
            <person name="Misner I."/>
            <person name="Blouin N."/>
            <person name="Leonard G."/>
            <person name="Richards T.A."/>
            <person name="Lane C.E."/>
        </authorList>
    </citation>
    <scope>NUCLEOTIDE SEQUENCE [LARGE SCALE GENOMIC DNA]</scope>
    <source>
        <strain evidence="2 3">ATCC 34112</strain>
    </source>
</reference>